<evidence type="ECO:0000313" key="3">
    <source>
        <dbReference type="Proteomes" id="UP000002524"/>
    </source>
</evidence>
<dbReference type="PIR" id="F75545">
    <property type="entry name" value="F75545"/>
</dbReference>
<sequence>MIRQEENVKVLQPSPGTKAFLIFWIILVTLYVGQSLINALPNLTKMPLSNNLITLGLLLFYGLVIFHFLQGMTRTVSYFPAGKLLTFKTLFSRKEFVLDETCSYNIRSEIGSRGGTTHRTELFRRQSKIFSESLNGLNLKEATSFFNQVFGSQRNN</sequence>
<dbReference type="KEGG" id="dra:DR_0225"/>
<gene>
    <name evidence="2" type="ordered locus">DR_0225</name>
</gene>
<dbReference type="GeneID" id="69516456"/>
<name>Q9RXT1_DEIRA</name>
<proteinExistence type="predicted"/>
<organism evidence="2 3">
    <name type="scientific">Deinococcus radiodurans (strain ATCC 13939 / DSM 20539 / JCM 16871 / CCUG 27074 / LMG 4051 / NBRC 15346 / NCIMB 9279 / VKM B-1422 / R1)</name>
    <dbReference type="NCBI Taxonomy" id="243230"/>
    <lineage>
        <taxon>Bacteria</taxon>
        <taxon>Thermotogati</taxon>
        <taxon>Deinococcota</taxon>
        <taxon>Deinococci</taxon>
        <taxon>Deinococcales</taxon>
        <taxon>Deinococcaceae</taxon>
        <taxon>Deinococcus</taxon>
    </lineage>
</organism>
<keyword evidence="1" id="KW-0472">Membrane</keyword>
<dbReference type="AlphaFoldDB" id="Q9RXT1"/>
<dbReference type="STRING" id="243230.DR_0225"/>
<feature type="transmembrane region" description="Helical" evidence="1">
    <location>
        <begin position="52"/>
        <end position="69"/>
    </location>
</feature>
<evidence type="ECO:0000313" key="2">
    <source>
        <dbReference type="EMBL" id="AAF09814.1"/>
    </source>
</evidence>
<dbReference type="RefSeq" id="WP_010886871.1">
    <property type="nucleotide sequence ID" value="NC_001263.1"/>
</dbReference>
<reference evidence="2 3" key="1">
    <citation type="journal article" date="1999" name="Science">
        <title>Genome sequence of the radioresistant bacterium Deinococcus radiodurans R1.</title>
        <authorList>
            <person name="White O."/>
            <person name="Eisen J.A."/>
            <person name="Heidelberg J.F."/>
            <person name="Hickey E.K."/>
            <person name="Peterson J.D."/>
            <person name="Dodson R.J."/>
            <person name="Haft D.H."/>
            <person name="Gwinn M.L."/>
            <person name="Nelson W.C."/>
            <person name="Richardson D.L."/>
            <person name="Moffat K.S."/>
            <person name="Qin H."/>
            <person name="Jiang L."/>
            <person name="Pamphile W."/>
            <person name="Crosby M."/>
            <person name="Shen M."/>
            <person name="Vamathevan J.J."/>
            <person name="Lam P."/>
            <person name="McDonald L."/>
            <person name="Utterback T."/>
            <person name="Zalewski C."/>
            <person name="Makarova K.S."/>
            <person name="Aravind L."/>
            <person name="Daly M.J."/>
            <person name="Minton K.W."/>
            <person name="Fleischmann R.D."/>
            <person name="Ketchum K.A."/>
            <person name="Nelson K.E."/>
            <person name="Salzberg S."/>
            <person name="Smith H.O."/>
            <person name="Venter J.C."/>
            <person name="Fraser C.M."/>
        </authorList>
    </citation>
    <scope>NUCLEOTIDE SEQUENCE [LARGE SCALE GENOMIC DNA]</scope>
    <source>
        <strain evidence="3">ATCC 13939 / DSM 20539 / JCM 16871 / LMG 4051 / NBRC 15346 / NCIMB 9279 / R1 / VKM B-1422</strain>
    </source>
</reference>
<dbReference type="PaxDb" id="243230-DR_0225"/>
<dbReference type="EnsemblBacteria" id="AAF09814">
    <property type="protein sequence ID" value="AAF09814"/>
    <property type="gene ID" value="DR_0225"/>
</dbReference>
<protein>
    <submittedName>
        <fullName evidence="2">Uncharacterized protein</fullName>
    </submittedName>
</protein>
<evidence type="ECO:0000256" key="1">
    <source>
        <dbReference type="SAM" id="Phobius"/>
    </source>
</evidence>
<keyword evidence="1" id="KW-1133">Transmembrane helix</keyword>
<feature type="transmembrane region" description="Helical" evidence="1">
    <location>
        <begin position="21"/>
        <end position="40"/>
    </location>
</feature>
<dbReference type="EMBL" id="AE000513">
    <property type="protein sequence ID" value="AAF09814.1"/>
    <property type="molecule type" value="Genomic_DNA"/>
</dbReference>
<dbReference type="HOGENOM" id="CLU_1683682_0_0_0"/>
<dbReference type="Proteomes" id="UP000002524">
    <property type="component" value="Chromosome 1"/>
</dbReference>
<dbReference type="InParanoid" id="Q9RXT1"/>
<keyword evidence="1" id="KW-0812">Transmembrane</keyword>
<keyword evidence="3" id="KW-1185">Reference proteome</keyword>
<accession>Q9RXT1</accession>